<proteinExistence type="inferred from homology"/>
<evidence type="ECO:0000256" key="2">
    <source>
        <dbReference type="ARBA" id="ARBA00022491"/>
    </source>
</evidence>
<feature type="region of interest" description="GAF domain" evidence="7">
    <location>
        <begin position="1"/>
        <end position="155"/>
    </location>
</feature>
<dbReference type="InterPro" id="IPR036390">
    <property type="entry name" value="WH_DNA-bd_sf"/>
</dbReference>
<dbReference type="Proteomes" id="UP000675379">
    <property type="component" value="Unassembled WGS sequence"/>
</dbReference>
<dbReference type="PANTHER" id="PTHR40062">
    <property type="entry name" value="GTP-SENSING TRANSCRIPTIONAL PLEIOTROPIC REPRESSOR CODY"/>
    <property type="match status" value="1"/>
</dbReference>
<evidence type="ECO:0000313" key="11">
    <source>
        <dbReference type="Proteomes" id="UP000675379"/>
    </source>
</evidence>
<dbReference type="PIRSF" id="PIRSF011572">
    <property type="entry name" value="GTP_sensing_CodY"/>
    <property type="match status" value="1"/>
</dbReference>
<dbReference type="NCBIfam" id="NF003170">
    <property type="entry name" value="PRK04158.1"/>
    <property type="match status" value="1"/>
</dbReference>
<keyword evidence="1 7" id="KW-0963">Cytoplasm</keyword>
<feature type="domain" description="Global transcriptional regulator CodY N-terminal" evidence="8">
    <location>
        <begin position="2"/>
        <end position="178"/>
    </location>
</feature>
<keyword evidence="2 7" id="KW-0678">Repressor</keyword>
<gene>
    <name evidence="7 10" type="primary">codY</name>
    <name evidence="10" type="ORF">KCG48_03910</name>
</gene>
<sequence length="259" mass="28996">MSLLNKTRKLNKILQKSGTDPVVFDDICEILSDELGADVYVVSRRGKILGHKFAHAFTAKDEHAHIFEDMKFSDDYNDVLLKIGETLTNISADERYVLNVEKEYEGKNKLTTIVPINGNRERLGTVILTTLGSPFSDEDIVLVEYSTTIIGLEILRSKQLESEEDQRKNDVVDLAIHTLSYSEKEAVNHIFRELDGDEGLLVASRIADKVGITRSVIVNALRKLESAGVIKSRSLGMKGTRITILNDKLLEKLEIPKKG</sequence>
<comment type="function">
    <text evidence="7">DNA-binding global transcriptional regulator which is involved in the adaptive response to starvation and acts by directly or indirectly controlling the expression of numerous genes in response to nutrient availability. During rapid exponential growth, CodY is highly active and represses genes whose products allow adaptation to nutrient depletion.</text>
</comment>
<dbReference type="GO" id="GO:0003677">
    <property type="term" value="F:DNA binding"/>
    <property type="evidence" value="ECO:0007669"/>
    <property type="project" value="UniProtKB-UniRule"/>
</dbReference>
<dbReference type="GO" id="GO:0003700">
    <property type="term" value="F:DNA-binding transcription factor activity"/>
    <property type="evidence" value="ECO:0007669"/>
    <property type="project" value="InterPro"/>
</dbReference>
<dbReference type="Pfam" id="PF08222">
    <property type="entry name" value="HTH_CodY"/>
    <property type="match status" value="1"/>
</dbReference>
<dbReference type="RefSeq" id="WP_211800002.1">
    <property type="nucleotide sequence ID" value="NZ_JAGSCS010000003.1"/>
</dbReference>
<evidence type="ECO:0000313" key="10">
    <source>
        <dbReference type="EMBL" id="MBR0575481.1"/>
    </source>
</evidence>
<dbReference type="AlphaFoldDB" id="A0A941CQJ7"/>
<dbReference type="PANTHER" id="PTHR40062:SF1">
    <property type="entry name" value="GLOBAL TRANSCRIPTIONAL REGULATOR CODY"/>
    <property type="match status" value="1"/>
</dbReference>
<dbReference type="SUPFAM" id="SSF55781">
    <property type="entry name" value="GAF domain-like"/>
    <property type="match status" value="1"/>
</dbReference>
<evidence type="ECO:0000256" key="7">
    <source>
        <dbReference type="HAMAP-Rule" id="MF_00621"/>
    </source>
</evidence>
<dbReference type="SUPFAM" id="SSF46785">
    <property type="entry name" value="Winged helix' DNA-binding domain"/>
    <property type="match status" value="1"/>
</dbReference>
<reference evidence="10" key="1">
    <citation type="submission" date="2021-04" db="EMBL/GenBank/DDBJ databases">
        <title>Proteiniclasticum sedimins sp. nov., an obligate anaerobic bacterium isolated from anaerobic sludge.</title>
        <authorList>
            <person name="Liu J."/>
        </authorList>
    </citation>
    <scope>NUCLEOTIDE SEQUENCE</scope>
    <source>
        <strain evidence="10">BAD-10</strain>
    </source>
</reference>
<keyword evidence="4 7" id="KW-0238">DNA-binding</keyword>
<accession>A0A941CQJ7</accession>
<dbReference type="InterPro" id="IPR029016">
    <property type="entry name" value="GAF-like_dom_sf"/>
</dbReference>
<dbReference type="EMBL" id="JAGSCS010000003">
    <property type="protein sequence ID" value="MBR0575481.1"/>
    <property type="molecule type" value="Genomic_DNA"/>
</dbReference>
<dbReference type="HAMAP" id="MF_00621">
    <property type="entry name" value="HTH_type_CodY"/>
    <property type="match status" value="1"/>
</dbReference>
<feature type="domain" description="Global transcriptional regulator CodY C-terminal" evidence="9">
    <location>
        <begin position="198"/>
        <end position="254"/>
    </location>
</feature>
<name>A0A941CQJ7_9CLOT</name>
<comment type="subcellular location">
    <subcellularLocation>
        <location evidence="7">Cytoplasm</location>
    </subcellularLocation>
</comment>
<keyword evidence="3 7" id="KW-0805">Transcription regulation</keyword>
<dbReference type="Gene3D" id="3.30.450.40">
    <property type="match status" value="1"/>
</dbReference>
<keyword evidence="11" id="KW-1185">Reference proteome</keyword>
<organism evidence="10 11">
    <name type="scientific">Proteiniclasticum sediminis</name>
    <dbReference type="NCBI Taxonomy" id="2804028"/>
    <lineage>
        <taxon>Bacteria</taxon>
        <taxon>Bacillati</taxon>
        <taxon>Bacillota</taxon>
        <taxon>Clostridia</taxon>
        <taxon>Eubacteriales</taxon>
        <taxon>Clostridiaceae</taxon>
        <taxon>Proteiniclasticum</taxon>
    </lineage>
</organism>
<evidence type="ECO:0000259" key="9">
    <source>
        <dbReference type="Pfam" id="PF08222"/>
    </source>
</evidence>
<dbReference type="InterPro" id="IPR014154">
    <property type="entry name" value="CodY"/>
</dbReference>
<dbReference type="Pfam" id="PF06018">
    <property type="entry name" value="CodY"/>
    <property type="match status" value="1"/>
</dbReference>
<dbReference type="GO" id="GO:0005737">
    <property type="term" value="C:cytoplasm"/>
    <property type="evidence" value="ECO:0007669"/>
    <property type="project" value="UniProtKB-SubCell"/>
</dbReference>
<evidence type="ECO:0000256" key="4">
    <source>
        <dbReference type="ARBA" id="ARBA00023125"/>
    </source>
</evidence>
<comment type="similarity">
    <text evidence="7">Belongs to the CodY family.</text>
</comment>
<dbReference type="InterPro" id="IPR010312">
    <property type="entry name" value="Transc_reg_CodY_N"/>
</dbReference>
<dbReference type="GO" id="GO:0005525">
    <property type="term" value="F:GTP binding"/>
    <property type="evidence" value="ECO:0007669"/>
    <property type="project" value="InterPro"/>
</dbReference>
<keyword evidence="5 7" id="KW-0804">Transcription</keyword>
<dbReference type="GO" id="GO:0045892">
    <property type="term" value="P:negative regulation of DNA-templated transcription"/>
    <property type="evidence" value="ECO:0007669"/>
    <property type="project" value="UniProtKB-UniRule"/>
</dbReference>
<comment type="caution">
    <text evidence="10">The sequence shown here is derived from an EMBL/GenBank/DDBJ whole genome shotgun (WGS) entry which is preliminary data.</text>
</comment>
<dbReference type="Gene3D" id="1.10.10.10">
    <property type="entry name" value="Winged helix-like DNA-binding domain superfamily/Winged helix DNA-binding domain"/>
    <property type="match status" value="1"/>
</dbReference>
<evidence type="ECO:0000256" key="3">
    <source>
        <dbReference type="ARBA" id="ARBA00023015"/>
    </source>
</evidence>
<dbReference type="InterPro" id="IPR013198">
    <property type="entry name" value="GTP_trans_reg_CodY_C"/>
</dbReference>
<evidence type="ECO:0000256" key="5">
    <source>
        <dbReference type="ARBA" id="ARBA00023163"/>
    </source>
</evidence>
<evidence type="ECO:0000259" key="8">
    <source>
        <dbReference type="Pfam" id="PF06018"/>
    </source>
</evidence>
<dbReference type="NCBIfam" id="TIGR02787">
    <property type="entry name" value="codY_Gpos"/>
    <property type="match status" value="1"/>
</dbReference>
<dbReference type="InterPro" id="IPR036388">
    <property type="entry name" value="WH-like_DNA-bd_sf"/>
</dbReference>
<evidence type="ECO:0000256" key="6">
    <source>
        <dbReference type="ARBA" id="ARBA00034538"/>
    </source>
</evidence>
<evidence type="ECO:0000256" key="1">
    <source>
        <dbReference type="ARBA" id="ARBA00022490"/>
    </source>
</evidence>
<protein>
    <recommendedName>
        <fullName evidence="6 7">Global transcriptional regulator CodY</fullName>
    </recommendedName>
</protein>
<feature type="DNA-binding region" description="H-T-H motif" evidence="7">
    <location>
        <begin position="203"/>
        <end position="222"/>
    </location>
</feature>